<dbReference type="SUPFAM" id="SSF158791">
    <property type="entry name" value="MgtE N-terminal domain-like"/>
    <property type="match status" value="1"/>
</dbReference>
<dbReference type="InterPro" id="IPR038076">
    <property type="entry name" value="MgtE_N_sf"/>
</dbReference>
<evidence type="ECO:0008006" key="5">
    <source>
        <dbReference type="Google" id="ProtNLM"/>
    </source>
</evidence>
<feature type="coiled-coil region" evidence="1">
    <location>
        <begin position="228"/>
        <end position="262"/>
    </location>
</feature>
<organism evidence="3 4">
    <name type="scientific">Devosia lucknowensis</name>
    <dbReference type="NCBI Taxonomy" id="1096929"/>
    <lineage>
        <taxon>Bacteria</taxon>
        <taxon>Pseudomonadati</taxon>
        <taxon>Pseudomonadota</taxon>
        <taxon>Alphaproteobacteria</taxon>
        <taxon>Hyphomicrobiales</taxon>
        <taxon>Devosiaceae</taxon>
        <taxon>Devosia</taxon>
    </lineage>
</organism>
<dbReference type="RefSeq" id="WP_086469807.1">
    <property type="nucleotide sequence ID" value="NZ_FXWK01000001.1"/>
</dbReference>
<feature type="compositionally biased region" description="Polar residues" evidence="2">
    <location>
        <begin position="69"/>
        <end position="79"/>
    </location>
</feature>
<evidence type="ECO:0000313" key="4">
    <source>
        <dbReference type="Proteomes" id="UP000194474"/>
    </source>
</evidence>
<accession>A0A1Y6EV85</accession>
<keyword evidence="1" id="KW-0175">Coiled coil</keyword>
<feature type="compositionally biased region" description="Low complexity" evidence="2">
    <location>
        <begin position="83"/>
        <end position="131"/>
    </location>
</feature>
<keyword evidence="4" id="KW-1185">Reference proteome</keyword>
<dbReference type="Gene3D" id="1.25.60.10">
    <property type="entry name" value="MgtE N-terminal domain-like"/>
    <property type="match status" value="1"/>
</dbReference>
<reference evidence="4" key="1">
    <citation type="submission" date="2017-04" db="EMBL/GenBank/DDBJ databases">
        <authorList>
            <person name="Varghese N."/>
            <person name="Submissions S."/>
        </authorList>
    </citation>
    <scope>NUCLEOTIDE SEQUENCE [LARGE SCALE GENOMIC DNA]</scope>
</reference>
<dbReference type="EMBL" id="FXWK01000001">
    <property type="protein sequence ID" value="SMQ66467.1"/>
    <property type="molecule type" value="Genomic_DNA"/>
</dbReference>
<sequence>MTKIRLLPIVILAISALLVLKTLGLVTNGGYVLSGVAIARAAGGGSGSGHGAAAAPGETITLPGEPTIEDSSPTVSDGTPTLGEAPASGGHGAPAAAGHGAPAAAEGGHDAPAPEDGAHDAPVGAAGTPATGEGGQPTNIVAEENACAPRPVSEETEADTSEGELVVLPADCPPLADAVPQLLTPEGAQPLGGGEGSLTEQALLERLSDRRTDLDTYEQELAMRASLVEAAEKRLEERQQALSAIEAQIAGLVEQRKEMEEGQFAGIVAMYETMKPRDAANIFNALDIEVLLRVAKMMSPRKMAPILAEMDTARAQELTVRMASASNDPLDQMAPEDLAALPQIVGQ</sequence>
<name>A0A1Y6EV85_9HYPH</name>
<evidence type="ECO:0000256" key="1">
    <source>
        <dbReference type="SAM" id="Coils"/>
    </source>
</evidence>
<evidence type="ECO:0000313" key="3">
    <source>
        <dbReference type="EMBL" id="SMQ66467.1"/>
    </source>
</evidence>
<feature type="region of interest" description="Disordered" evidence="2">
    <location>
        <begin position="44"/>
        <end position="138"/>
    </location>
</feature>
<dbReference type="AlphaFoldDB" id="A0A1Y6EV85"/>
<protein>
    <recommendedName>
        <fullName evidence="5">Flagellar motility protein MotE, a chaperone for MotC folding</fullName>
    </recommendedName>
</protein>
<evidence type="ECO:0000256" key="2">
    <source>
        <dbReference type="SAM" id="MobiDB-lite"/>
    </source>
</evidence>
<proteinExistence type="predicted"/>
<gene>
    <name evidence="3" type="ORF">SAMN06295905_1490</name>
</gene>
<dbReference type="Proteomes" id="UP000194474">
    <property type="component" value="Unassembled WGS sequence"/>
</dbReference>
<dbReference type="OrthoDB" id="9791432at2"/>